<evidence type="ECO:0000313" key="5">
    <source>
        <dbReference type="Proteomes" id="UP001596116"/>
    </source>
</evidence>
<dbReference type="InterPro" id="IPR050832">
    <property type="entry name" value="Bact_Acetyltransf"/>
</dbReference>
<dbReference type="EMBL" id="JBHPON010000001">
    <property type="protein sequence ID" value="MFC6034961.1"/>
    <property type="molecule type" value="Genomic_DNA"/>
</dbReference>
<keyword evidence="1 4" id="KW-0808">Transferase</keyword>
<protein>
    <submittedName>
        <fullName evidence="4">GNAT family N-acetyltransferase</fullName>
        <ecNumber evidence="4">2.3.-.-</ecNumber>
    </submittedName>
</protein>
<dbReference type="EC" id="2.3.-.-" evidence="4"/>
<proteinExistence type="predicted"/>
<evidence type="ECO:0000256" key="1">
    <source>
        <dbReference type="ARBA" id="ARBA00022679"/>
    </source>
</evidence>
<feature type="domain" description="N-acetyltransferase" evidence="3">
    <location>
        <begin position="3"/>
        <end position="151"/>
    </location>
</feature>
<accession>A0ABW1KV57</accession>
<evidence type="ECO:0000259" key="3">
    <source>
        <dbReference type="PROSITE" id="PS51186"/>
    </source>
</evidence>
<reference evidence="4 5" key="1">
    <citation type="submission" date="2024-09" db="EMBL/GenBank/DDBJ databases">
        <authorList>
            <person name="Zhang Z.-H."/>
        </authorList>
    </citation>
    <scope>NUCLEOTIDE SEQUENCE [LARGE SCALE GENOMIC DNA]</scope>
    <source>
        <strain evidence="4 5">HHTR114</strain>
    </source>
</reference>
<dbReference type="Gene3D" id="3.40.630.30">
    <property type="match status" value="1"/>
</dbReference>
<dbReference type="InterPro" id="IPR016181">
    <property type="entry name" value="Acyl_CoA_acyltransferase"/>
</dbReference>
<evidence type="ECO:0000256" key="2">
    <source>
        <dbReference type="ARBA" id="ARBA00023315"/>
    </source>
</evidence>
<dbReference type="InterPro" id="IPR000182">
    <property type="entry name" value="GNAT_dom"/>
</dbReference>
<gene>
    <name evidence="4" type="ORF">ACFMB1_05360</name>
</gene>
<dbReference type="CDD" id="cd04301">
    <property type="entry name" value="NAT_SF"/>
    <property type="match status" value="1"/>
</dbReference>
<sequence length="151" mass="17008">MQILEDDLSRKAVRDLLAYHFEQMHENSPPGMAYVLDVDGLKAPGISFWSVWDGDELLGFGAMKELSPTQGEIKSMRTHPNHLGKGVGAVMLDHIIKMARERGYKRLSLETGSTPSFVPAIALYKKRGFENGEVFADYDTSDFNQFFHLDL</sequence>
<dbReference type="PANTHER" id="PTHR43877">
    <property type="entry name" value="AMINOALKYLPHOSPHONATE N-ACETYLTRANSFERASE-RELATED-RELATED"/>
    <property type="match status" value="1"/>
</dbReference>
<keyword evidence="2 4" id="KW-0012">Acyltransferase</keyword>
<dbReference type="RefSeq" id="WP_379879705.1">
    <property type="nucleotide sequence ID" value="NZ_JBHPON010000001.1"/>
</dbReference>
<evidence type="ECO:0000313" key="4">
    <source>
        <dbReference type="EMBL" id="MFC6034961.1"/>
    </source>
</evidence>
<dbReference type="PANTHER" id="PTHR43877:SF5">
    <property type="entry name" value="BLL8307 PROTEIN"/>
    <property type="match status" value="1"/>
</dbReference>
<dbReference type="PROSITE" id="PS51186">
    <property type="entry name" value="GNAT"/>
    <property type="match status" value="1"/>
</dbReference>
<dbReference type="GO" id="GO:0016746">
    <property type="term" value="F:acyltransferase activity"/>
    <property type="evidence" value="ECO:0007669"/>
    <property type="project" value="UniProtKB-KW"/>
</dbReference>
<dbReference type="Pfam" id="PF00583">
    <property type="entry name" value="Acetyltransf_1"/>
    <property type="match status" value="1"/>
</dbReference>
<name>A0ABW1KV57_9PROT</name>
<organism evidence="4 5">
    <name type="scientific">Hyphococcus aureus</name>
    <dbReference type="NCBI Taxonomy" id="2666033"/>
    <lineage>
        <taxon>Bacteria</taxon>
        <taxon>Pseudomonadati</taxon>
        <taxon>Pseudomonadota</taxon>
        <taxon>Alphaproteobacteria</taxon>
        <taxon>Parvularculales</taxon>
        <taxon>Parvularculaceae</taxon>
        <taxon>Hyphococcus</taxon>
    </lineage>
</organism>
<dbReference type="SUPFAM" id="SSF55729">
    <property type="entry name" value="Acyl-CoA N-acyltransferases (Nat)"/>
    <property type="match status" value="1"/>
</dbReference>
<dbReference type="Proteomes" id="UP001596116">
    <property type="component" value="Unassembled WGS sequence"/>
</dbReference>
<keyword evidence="5" id="KW-1185">Reference proteome</keyword>
<comment type="caution">
    <text evidence="4">The sequence shown here is derived from an EMBL/GenBank/DDBJ whole genome shotgun (WGS) entry which is preliminary data.</text>
</comment>